<protein>
    <recommendedName>
        <fullName evidence="1">PilZ domain-containing protein</fullName>
    </recommendedName>
</protein>
<feature type="domain" description="PilZ" evidence="1">
    <location>
        <begin position="22"/>
        <end position="121"/>
    </location>
</feature>
<dbReference type="SUPFAM" id="SSF141371">
    <property type="entry name" value="PilZ domain-like"/>
    <property type="match status" value="1"/>
</dbReference>
<evidence type="ECO:0000313" key="3">
    <source>
        <dbReference type="Proteomes" id="UP001179121"/>
    </source>
</evidence>
<dbReference type="RefSeq" id="WP_289271591.1">
    <property type="nucleotide sequence ID" value="NZ_OX365700.1"/>
</dbReference>
<evidence type="ECO:0000259" key="1">
    <source>
        <dbReference type="Pfam" id="PF07238"/>
    </source>
</evidence>
<dbReference type="AlphaFoldDB" id="A0AA86T8K2"/>
<dbReference type="Gene3D" id="2.40.10.220">
    <property type="entry name" value="predicted glycosyltransferase like domains"/>
    <property type="match status" value="1"/>
</dbReference>
<keyword evidence="3" id="KW-1185">Reference proteome</keyword>
<evidence type="ECO:0000313" key="2">
    <source>
        <dbReference type="EMBL" id="CAI4034185.1"/>
    </source>
</evidence>
<reference evidence="2" key="1">
    <citation type="submission" date="2022-10" db="EMBL/GenBank/DDBJ databases">
        <authorList>
            <person name="Koch H."/>
        </authorList>
    </citation>
    <scope>NUCLEOTIDE SEQUENCE</scope>
    <source>
        <strain evidence="2">DNF</strain>
    </source>
</reference>
<dbReference type="InterPro" id="IPR009875">
    <property type="entry name" value="PilZ_domain"/>
</dbReference>
<name>A0AA86T8K2_9BACT</name>
<organism evidence="2 3">
    <name type="scientific">Nitrospira tepida</name>
    <dbReference type="NCBI Taxonomy" id="2973512"/>
    <lineage>
        <taxon>Bacteria</taxon>
        <taxon>Pseudomonadati</taxon>
        <taxon>Nitrospirota</taxon>
        <taxon>Nitrospiria</taxon>
        <taxon>Nitrospirales</taxon>
        <taxon>Nitrospiraceae</taxon>
        <taxon>Nitrospira</taxon>
    </lineage>
</organism>
<dbReference type="Pfam" id="PF07238">
    <property type="entry name" value="PilZ"/>
    <property type="match status" value="1"/>
</dbReference>
<dbReference type="EMBL" id="OX365700">
    <property type="protein sequence ID" value="CAI4034185.1"/>
    <property type="molecule type" value="Genomic_DNA"/>
</dbReference>
<sequence length="145" mass="16021">MTKPESLQQSEGEAFQARVPLEQRRAQRVADPCYFTYSGVSGERVVVGEGSVIDLSTEGFGVDGNREVQPGALLTLCLCLPDEEMPILIEEVRVAWVSGKRFGVQSLAIGHEERKRLTGYVWKLLANDVRKKPTNLFASQIAEAV</sequence>
<proteinExistence type="predicted"/>
<dbReference type="KEGG" id="nti:DNFV4_04629"/>
<gene>
    <name evidence="2" type="ORF">DNFV4_04629</name>
</gene>
<dbReference type="Proteomes" id="UP001179121">
    <property type="component" value="Chromosome"/>
</dbReference>
<dbReference type="GO" id="GO:0035438">
    <property type="term" value="F:cyclic-di-GMP binding"/>
    <property type="evidence" value="ECO:0007669"/>
    <property type="project" value="InterPro"/>
</dbReference>
<accession>A0AA86T8K2</accession>